<proteinExistence type="predicted"/>
<accession>I4B0L9</accession>
<dbReference type="EMBL" id="CP002959">
    <property type="protein sequence ID" value="AFM10826.1"/>
    <property type="molecule type" value="Genomic_DNA"/>
</dbReference>
<sequence length="237" mass="25686">MKNLIKAILVMSMISPAFAGMIKEAQAQREVDDAKQSLATMEARKELATFLPEQDAYRARIFFTKAQNFLNDSEYDKASFYAILSTNFAKMSIARGLLAKAERDNLEALASGKALESVVPTLKGAGLKRKGASPVFSGTYDLKALYNIKRAPKADEVPALSDDMQGKIADMSPILQAQKDVKIQLVAKGKSEEHAAKYGASVKDALIVKGIEAGRIEVVTKKGKDSVEVTLDGIKAK</sequence>
<feature type="signal peptide" evidence="1">
    <location>
        <begin position="1"/>
        <end position="19"/>
    </location>
</feature>
<dbReference type="KEGG" id="tpx:Turpa_0164"/>
<keyword evidence="1" id="KW-0732">Signal</keyword>
<reference evidence="2 3" key="1">
    <citation type="submission" date="2012-06" db="EMBL/GenBank/DDBJ databases">
        <title>The complete chromosome of genome of Turneriella parva DSM 21527.</title>
        <authorList>
            <consortium name="US DOE Joint Genome Institute (JGI-PGF)"/>
            <person name="Lucas S."/>
            <person name="Han J."/>
            <person name="Lapidus A."/>
            <person name="Bruce D."/>
            <person name="Goodwin L."/>
            <person name="Pitluck S."/>
            <person name="Peters L."/>
            <person name="Kyrpides N."/>
            <person name="Mavromatis K."/>
            <person name="Ivanova N."/>
            <person name="Mikhailova N."/>
            <person name="Chertkov O."/>
            <person name="Detter J.C."/>
            <person name="Tapia R."/>
            <person name="Han C."/>
            <person name="Land M."/>
            <person name="Hauser L."/>
            <person name="Markowitz V."/>
            <person name="Cheng J.-F."/>
            <person name="Hugenholtz P."/>
            <person name="Woyke T."/>
            <person name="Wu D."/>
            <person name="Gronow S."/>
            <person name="Wellnitz S."/>
            <person name="Brambilla E."/>
            <person name="Klenk H.-P."/>
            <person name="Eisen J.A."/>
        </authorList>
    </citation>
    <scope>NUCLEOTIDE SEQUENCE [LARGE SCALE GENOMIC DNA]</scope>
    <source>
        <strain evidence="3">ATCC BAA-1111 / DSM 21527 / NCTC 11395 / H</strain>
    </source>
</reference>
<gene>
    <name evidence="2" type="ordered locus">Turpa_0164</name>
</gene>
<dbReference type="Proteomes" id="UP000006048">
    <property type="component" value="Chromosome"/>
</dbReference>
<organism evidence="2 3">
    <name type="scientific">Turneriella parva (strain ATCC BAA-1111 / DSM 21527 / NCTC 11395 / H)</name>
    <name type="common">Leptospira parva</name>
    <dbReference type="NCBI Taxonomy" id="869212"/>
    <lineage>
        <taxon>Bacteria</taxon>
        <taxon>Pseudomonadati</taxon>
        <taxon>Spirochaetota</taxon>
        <taxon>Spirochaetia</taxon>
        <taxon>Leptospirales</taxon>
        <taxon>Leptospiraceae</taxon>
        <taxon>Turneriella</taxon>
    </lineage>
</organism>
<dbReference type="RefSeq" id="WP_014801347.1">
    <property type="nucleotide sequence ID" value="NC_018020.1"/>
</dbReference>
<feature type="chain" id="PRO_5003685707" evidence="1">
    <location>
        <begin position="20"/>
        <end position="237"/>
    </location>
</feature>
<evidence type="ECO:0000256" key="1">
    <source>
        <dbReference type="SAM" id="SignalP"/>
    </source>
</evidence>
<name>I4B0L9_TURPD</name>
<dbReference type="HOGENOM" id="CLU_1170253_0_0_12"/>
<evidence type="ECO:0000313" key="3">
    <source>
        <dbReference type="Proteomes" id="UP000006048"/>
    </source>
</evidence>
<dbReference type="AlphaFoldDB" id="I4B0L9"/>
<protein>
    <submittedName>
        <fullName evidence="2">Uncharacterized protein</fullName>
    </submittedName>
</protein>
<evidence type="ECO:0000313" key="2">
    <source>
        <dbReference type="EMBL" id="AFM10826.1"/>
    </source>
</evidence>
<keyword evidence="3" id="KW-1185">Reference proteome</keyword>